<feature type="transmembrane region" description="Helical" evidence="1">
    <location>
        <begin position="30"/>
        <end position="48"/>
    </location>
</feature>
<name>A0A512TTG4_CLOBU</name>
<keyword evidence="1" id="KW-1133">Transmembrane helix</keyword>
<reference evidence="2 3" key="1">
    <citation type="submission" date="2019-07" db="EMBL/GenBank/DDBJ databases">
        <title>Whole genome shotgun sequence of Clostridium butyricum NBRC 3858.</title>
        <authorList>
            <person name="Hosoyama A."/>
            <person name="Uohara A."/>
            <person name="Ohji S."/>
            <person name="Ichikawa N."/>
        </authorList>
    </citation>
    <scope>NUCLEOTIDE SEQUENCE [LARGE SCALE GENOMIC DNA]</scope>
    <source>
        <strain evidence="2 3">NBRC 3858</strain>
    </source>
</reference>
<evidence type="ECO:0000313" key="2">
    <source>
        <dbReference type="EMBL" id="GEQ23525.1"/>
    </source>
</evidence>
<dbReference type="AlphaFoldDB" id="A0A512TTG4"/>
<evidence type="ECO:0000256" key="1">
    <source>
        <dbReference type="SAM" id="Phobius"/>
    </source>
</evidence>
<keyword evidence="1" id="KW-0812">Transmembrane</keyword>
<protein>
    <recommendedName>
        <fullName evidence="4">YcxB-like protein domain-containing protein</fullName>
    </recommendedName>
</protein>
<feature type="transmembrane region" description="Helical" evidence="1">
    <location>
        <begin position="54"/>
        <end position="72"/>
    </location>
</feature>
<sequence length="177" mass="21286">MEVDFKISKDDLLDFHIKHIHETKVYKQQIRFYTAYILIIAIGVILVFRSTLYVIAGLITCGIFLLFRKRIFKFRLRKKVFRIYDSDKYRNLFEAKHLSFMDDGIKIQTKFAETIYNWSSINGLYLVEQYIFITTVDRENILIPIFSFNPLEDKELFLETIIKNTKLELKKQYPNDF</sequence>
<gene>
    <name evidence="2" type="ORF">CBU02nite_40310</name>
</gene>
<dbReference type="RefSeq" id="WP_146869441.1">
    <property type="nucleotide sequence ID" value="NZ_BKBC01000140.1"/>
</dbReference>
<keyword evidence="1" id="KW-0472">Membrane</keyword>
<proteinExistence type="predicted"/>
<evidence type="ECO:0008006" key="4">
    <source>
        <dbReference type="Google" id="ProtNLM"/>
    </source>
</evidence>
<comment type="caution">
    <text evidence="2">The sequence shown here is derived from an EMBL/GenBank/DDBJ whole genome shotgun (WGS) entry which is preliminary data.</text>
</comment>
<accession>A0A512TTG4</accession>
<dbReference type="Proteomes" id="UP000321089">
    <property type="component" value="Unassembled WGS sequence"/>
</dbReference>
<dbReference type="EMBL" id="BKBC01000140">
    <property type="protein sequence ID" value="GEQ23525.1"/>
    <property type="molecule type" value="Genomic_DNA"/>
</dbReference>
<evidence type="ECO:0000313" key="3">
    <source>
        <dbReference type="Proteomes" id="UP000321089"/>
    </source>
</evidence>
<organism evidence="2 3">
    <name type="scientific">Clostridium butyricum</name>
    <dbReference type="NCBI Taxonomy" id="1492"/>
    <lineage>
        <taxon>Bacteria</taxon>
        <taxon>Bacillati</taxon>
        <taxon>Bacillota</taxon>
        <taxon>Clostridia</taxon>
        <taxon>Eubacteriales</taxon>
        <taxon>Clostridiaceae</taxon>
        <taxon>Clostridium</taxon>
    </lineage>
</organism>